<comment type="caution">
    <text evidence="2">The sequence shown here is derived from an EMBL/GenBank/DDBJ whole genome shotgun (WGS) entry which is preliminary data.</text>
</comment>
<dbReference type="Gene3D" id="3.80.10.10">
    <property type="entry name" value="Ribonuclease Inhibitor"/>
    <property type="match status" value="6"/>
</dbReference>
<dbReference type="SUPFAM" id="SSF81383">
    <property type="entry name" value="F-box domain"/>
    <property type="match status" value="1"/>
</dbReference>
<proteinExistence type="predicted"/>
<organism evidence="2 3">
    <name type="scientific">Rotaria socialis</name>
    <dbReference type="NCBI Taxonomy" id="392032"/>
    <lineage>
        <taxon>Eukaryota</taxon>
        <taxon>Metazoa</taxon>
        <taxon>Spiralia</taxon>
        <taxon>Gnathifera</taxon>
        <taxon>Rotifera</taxon>
        <taxon>Eurotatoria</taxon>
        <taxon>Bdelloidea</taxon>
        <taxon>Philodinida</taxon>
        <taxon>Philodinidae</taxon>
        <taxon>Rotaria</taxon>
    </lineage>
</organism>
<dbReference type="Pfam" id="PF00646">
    <property type="entry name" value="F-box"/>
    <property type="match status" value="1"/>
</dbReference>
<dbReference type="SMART" id="SM00368">
    <property type="entry name" value="LRR_RI"/>
    <property type="match status" value="15"/>
</dbReference>
<dbReference type="InterPro" id="IPR052394">
    <property type="entry name" value="LRR-containing"/>
</dbReference>
<accession>A0A818XYA4</accession>
<evidence type="ECO:0000259" key="1">
    <source>
        <dbReference type="PROSITE" id="PS50181"/>
    </source>
</evidence>
<dbReference type="PROSITE" id="PS50181">
    <property type="entry name" value="FBOX"/>
    <property type="match status" value="1"/>
</dbReference>
<evidence type="ECO:0000313" key="3">
    <source>
        <dbReference type="Proteomes" id="UP000663865"/>
    </source>
</evidence>
<dbReference type="AlphaFoldDB" id="A0A818XYA4"/>
<dbReference type="EMBL" id="CAJNYV010005521">
    <property type="protein sequence ID" value="CAF3747738.1"/>
    <property type="molecule type" value="Genomic_DNA"/>
</dbReference>
<evidence type="ECO:0000313" key="2">
    <source>
        <dbReference type="EMBL" id="CAF3747738.1"/>
    </source>
</evidence>
<dbReference type="InterPro" id="IPR032675">
    <property type="entry name" value="LRR_dom_sf"/>
</dbReference>
<gene>
    <name evidence="2" type="ORF">KIK155_LOCUS29526</name>
</gene>
<dbReference type="PANTHER" id="PTHR24114">
    <property type="entry name" value="LEUCINE RICH REPEAT FAMILY PROTEIN"/>
    <property type="match status" value="1"/>
</dbReference>
<dbReference type="PANTHER" id="PTHR24114:SF2">
    <property type="entry name" value="F-BOX DOMAIN-CONTAINING PROTEIN-RELATED"/>
    <property type="match status" value="1"/>
</dbReference>
<dbReference type="InterPro" id="IPR001810">
    <property type="entry name" value="F-box_dom"/>
</dbReference>
<name>A0A818XYA4_9BILA</name>
<dbReference type="Pfam" id="PF13516">
    <property type="entry name" value="LRR_6"/>
    <property type="match status" value="13"/>
</dbReference>
<feature type="domain" description="F-box" evidence="1">
    <location>
        <begin position="1"/>
        <end position="48"/>
    </location>
</feature>
<sequence>MSLVTLPVEIFYCILDHLDICSILISLRRVCRRLHTITDTYNRYELDLSSIRQRYIKLIASIIRAENIIGLILSNKASINTTFDFFLLHSDIHEFPKLRSLTLNKFTDYDLDCALQTFASCPLNSLSIDVCSGWHDKIAVLVTSAVIQFKLRKLILKNFSYWTQCISWSNDCNLNYLSLEKCTYSQYQMILGNLRYLKTLVIRDCIIDDCDEVIFTSYSQLLSLTINDCHLSMSDIEFLVAQTPSLMYLKICSRWRAFDSAFDGFSWEQFIKINISSLAKFVFFFSCSLHNNDIMGNIDSLIDLFRTPFWLNEKRWFITCDYYIQRKIINLYTTPMCIKKGDILFQSFINSSSPCITIRWIVSSTDECCLPILSWTDGTFDINATEMLTKLEFSSIYFNGYEAKYLGDAMQTTKTLQRFSLVENEIGDDGVQNIADLLQNSKTLTHLYLQQNNISEVGAKHLALALKTNEILITLNIDKNCIGHKGAEYIADALKTNKSIVDMSMAGNHIGDLGVEFIANAMQFNTTLTTLDLQQNQIGEEGGKNLFNALGKNQTLIKFNLIGNPCSQANTLDMITLIKNDKMIASIDLQSRRIKGEDAKYLADALINNEKITSLNLNHSEIQDQGLKYFVDVLRNDKKIGSLYLDYNQITDRGAEYIANMLRKNNTIEILSLHSNQITTNGTQSIAKALARNTVLKELDLSNNIIRDKGVEAFIEVLQNHASMAKINFFGNLAANYLKVLANIVMPQTRSETNVMMNSKCIGIQKIQYLAKALVFAKSLTVLDLDDNKLGDDGVRRISQALTNSKMLTVLKLQKNSISTVGVQYLVPVLHNIPVISKLYLANNRIDDEGAKHIASLLQTNTTLTVITLEGNAIGSAGAQYLSDALLNNTTVTAIDLTNSGIGDTGAQYLADLLRENSNITELLLGSNHISDEGAKYLADVLQNNATILEIDLSRNASGCVAVLGASIQLRNNRVQE</sequence>
<dbReference type="Proteomes" id="UP000663865">
    <property type="component" value="Unassembled WGS sequence"/>
</dbReference>
<dbReference type="SUPFAM" id="SSF52047">
    <property type="entry name" value="RNI-like"/>
    <property type="match status" value="3"/>
</dbReference>
<dbReference type="InterPro" id="IPR036047">
    <property type="entry name" value="F-box-like_dom_sf"/>
</dbReference>
<reference evidence="2" key="1">
    <citation type="submission" date="2021-02" db="EMBL/GenBank/DDBJ databases">
        <authorList>
            <person name="Nowell W R."/>
        </authorList>
    </citation>
    <scope>NUCLEOTIDE SEQUENCE</scope>
</reference>
<dbReference type="InterPro" id="IPR001611">
    <property type="entry name" value="Leu-rich_rpt"/>
</dbReference>
<protein>
    <recommendedName>
        <fullName evidence="1">F-box domain-containing protein</fullName>
    </recommendedName>
</protein>